<reference evidence="1 2" key="1">
    <citation type="submission" date="2017-03" db="EMBL/GenBank/DDBJ databases">
        <title>Genomes of endolithic fungi from Antarctica.</title>
        <authorList>
            <person name="Coleine C."/>
            <person name="Masonjones S."/>
            <person name="Stajich J.E."/>
        </authorList>
    </citation>
    <scope>NUCLEOTIDE SEQUENCE [LARGE SCALE GENOMIC DNA]</scope>
    <source>
        <strain evidence="1 2">CCFEE 5184</strain>
    </source>
</reference>
<protein>
    <submittedName>
        <fullName evidence="1">Uncharacterized protein</fullName>
    </submittedName>
</protein>
<evidence type="ECO:0000313" key="2">
    <source>
        <dbReference type="Proteomes" id="UP000309340"/>
    </source>
</evidence>
<dbReference type="Proteomes" id="UP000309340">
    <property type="component" value="Unassembled WGS sequence"/>
</dbReference>
<keyword evidence="2" id="KW-1185">Reference proteome</keyword>
<name>A0A4U0XP73_9PEZI</name>
<dbReference type="OrthoDB" id="4485682at2759"/>
<dbReference type="EMBL" id="NAJQ01000094">
    <property type="protein sequence ID" value="TKA79242.1"/>
    <property type="molecule type" value="Genomic_DNA"/>
</dbReference>
<evidence type="ECO:0000313" key="1">
    <source>
        <dbReference type="EMBL" id="TKA79242.1"/>
    </source>
</evidence>
<organism evidence="1 2">
    <name type="scientific">Friedmanniomyces simplex</name>
    <dbReference type="NCBI Taxonomy" id="329884"/>
    <lineage>
        <taxon>Eukaryota</taxon>
        <taxon>Fungi</taxon>
        <taxon>Dikarya</taxon>
        <taxon>Ascomycota</taxon>
        <taxon>Pezizomycotina</taxon>
        <taxon>Dothideomycetes</taxon>
        <taxon>Dothideomycetidae</taxon>
        <taxon>Mycosphaerellales</taxon>
        <taxon>Teratosphaeriaceae</taxon>
        <taxon>Friedmanniomyces</taxon>
    </lineage>
</organism>
<dbReference type="InterPro" id="IPR021842">
    <property type="entry name" value="DUF3435"/>
</dbReference>
<accession>A0A4U0XP73</accession>
<dbReference type="AlphaFoldDB" id="A0A4U0XP73"/>
<gene>
    <name evidence="1" type="ORF">B0A55_06268</name>
</gene>
<proteinExistence type="predicted"/>
<dbReference type="PANTHER" id="PTHR37535:SF2">
    <property type="entry name" value="FINGER DOMAIN PROTEIN, PUTATIVE (AFU_ORTHOLOGUE AFUA_6G09300)-RELATED"/>
    <property type="match status" value="1"/>
</dbReference>
<sequence>MCCRFCRKTRKDPLGELRRFTTKILSLFFHFLLAQRRGTLGHASTLQTYWNTLCLMRKRETGLYIIQPHVKDAMVGLRLLHLVQPLQLVLTGRQVRQQLADEFELETEKQAKPIVRAEDEYALLKTLWSSPSLTLDHERLRVQLALIAQLAGITGNRPGALLALRYGDLKVTLLRDPSGTDVPKVLLEFKFRKTQTRNTFPIPEKCTDSCLPICPQIVLLGLMFADNAFESQHPTGPERLFRLHVLRHLHQLELPIKKSLRTVPVFRAVEQTAHGYGISPTTEATGGWLRQQFKRWCEATRLELPLRPYGFRRGNGEALDSSAHISAAQRNIILQHGNSGVFERNHLSRYITQDTQAVYRGLEPQTAVIRLASGMMRSINVRQPTALTSAQLSEVDLNPELQLLLRTRRDLAVRIRAAHGTVKNAMGTKLYSTLQSTHKEHHKRQKALRRTHLKGIKSRFRKEQALANIERQLDGTSSNQVDGKDLETENLAKRSLDRLSGERRLAYTTLFSASAEGPAEDWQRRSAAINAVTALCKRREPCGSKACLARQADVD</sequence>
<comment type="caution">
    <text evidence="1">The sequence shown here is derived from an EMBL/GenBank/DDBJ whole genome shotgun (WGS) entry which is preliminary data.</text>
</comment>
<dbReference type="STRING" id="329884.A0A4U0XP73"/>
<dbReference type="PANTHER" id="PTHR37535">
    <property type="entry name" value="FLUG DOMAIN PROTEIN"/>
    <property type="match status" value="1"/>
</dbReference>
<dbReference type="Pfam" id="PF11917">
    <property type="entry name" value="DUF3435"/>
    <property type="match status" value="1"/>
</dbReference>